<organism evidence="1 2">
    <name type="scientific">Hassallia byssoidea VB512170</name>
    <dbReference type="NCBI Taxonomy" id="1304833"/>
    <lineage>
        <taxon>Bacteria</taxon>
        <taxon>Bacillati</taxon>
        <taxon>Cyanobacteriota</taxon>
        <taxon>Cyanophyceae</taxon>
        <taxon>Nostocales</taxon>
        <taxon>Tolypothrichaceae</taxon>
        <taxon>Hassallia</taxon>
    </lineage>
</organism>
<dbReference type="Gene3D" id="3.30.450.20">
    <property type="entry name" value="PAS domain"/>
    <property type="match status" value="1"/>
</dbReference>
<dbReference type="RefSeq" id="WP_163518834.1">
    <property type="nucleotide sequence ID" value="NZ_JTCM02000021.1"/>
</dbReference>
<keyword evidence="2" id="KW-1185">Reference proteome</keyword>
<dbReference type="Proteomes" id="UP000031549">
    <property type="component" value="Unassembled WGS sequence"/>
</dbReference>
<dbReference type="SUPFAM" id="SSF55785">
    <property type="entry name" value="PYP-like sensor domain (PAS domain)"/>
    <property type="match status" value="1"/>
</dbReference>
<gene>
    <name evidence="1" type="ORF">PI95_012175</name>
</gene>
<evidence type="ECO:0000313" key="2">
    <source>
        <dbReference type="Proteomes" id="UP000031549"/>
    </source>
</evidence>
<sequence>MFANTENLNLIAILNLSFKDKNILYSSIMFDSKINICCFCAAMFEKIIAHNNDEITFNANHAFVTMSSYQVKNLIGKNSFEIIPESQELIIKNILDNYEKPDEVVVVKQNGFTLTVELQAKVIPRSKKCEYWQ</sequence>
<comment type="caution">
    <text evidence="1">The sequence shown here is derived from an EMBL/GenBank/DDBJ whole genome shotgun (WGS) entry which is preliminary data.</text>
</comment>
<dbReference type="InterPro" id="IPR035965">
    <property type="entry name" value="PAS-like_dom_sf"/>
</dbReference>
<protein>
    <recommendedName>
        <fullName evidence="3">PAS domain-containing protein</fullName>
    </recommendedName>
</protein>
<dbReference type="InterPro" id="IPR000014">
    <property type="entry name" value="PAS"/>
</dbReference>
<dbReference type="AlphaFoldDB" id="A0A846H7K8"/>
<reference evidence="1 2" key="1">
    <citation type="journal article" date="2015" name="Genome Announc.">
        <title>Draft Genome Sequence of Cyanobacterium Hassallia byssoidea Strain VB512170, Isolated from Monuments in India.</title>
        <authorList>
            <person name="Singh D."/>
            <person name="Chandrababunaidu M.M."/>
            <person name="Panda A."/>
            <person name="Sen D."/>
            <person name="Bhattacharyya S."/>
            <person name="Adhikary S.P."/>
            <person name="Tripathy S."/>
        </authorList>
    </citation>
    <scope>NUCLEOTIDE SEQUENCE [LARGE SCALE GENOMIC DNA]</scope>
    <source>
        <strain evidence="1 2">VB512170</strain>
    </source>
</reference>
<accession>A0A846H7K8</accession>
<evidence type="ECO:0008006" key="3">
    <source>
        <dbReference type="Google" id="ProtNLM"/>
    </source>
</evidence>
<name>A0A846H7K8_9CYAN</name>
<evidence type="ECO:0000313" key="1">
    <source>
        <dbReference type="EMBL" id="NEU73302.1"/>
    </source>
</evidence>
<dbReference type="CDD" id="cd00130">
    <property type="entry name" value="PAS"/>
    <property type="match status" value="1"/>
</dbReference>
<dbReference type="EMBL" id="JTCM02000021">
    <property type="protein sequence ID" value="NEU73302.1"/>
    <property type="molecule type" value="Genomic_DNA"/>
</dbReference>
<proteinExistence type="predicted"/>